<dbReference type="EMBL" id="JAYKXN010000001">
    <property type="protein sequence ID" value="KAK7319642.1"/>
    <property type="molecule type" value="Genomic_DNA"/>
</dbReference>
<dbReference type="GO" id="GO:0070971">
    <property type="term" value="C:endoplasmic reticulum exit site"/>
    <property type="evidence" value="ECO:0007669"/>
    <property type="project" value="TreeGrafter"/>
</dbReference>
<dbReference type="GO" id="GO:0007030">
    <property type="term" value="P:Golgi organization"/>
    <property type="evidence" value="ECO:0007669"/>
    <property type="project" value="TreeGrafter"/>
</dbReference>
<proteinExistence type="predicted"/>
<protein>
    <submittedName>
        <fullName evidence="1">Uncharacterized protein</fullName>
    </submittedName>
</protein>
<organism evidence="1 2">
    <name type="scientific">Clitoria ternatea</name>
    <name type="common">Butterfly pea</name>
    <dbReference type="NCBI Taxonomy" id="43366"/>
    <lineage>
        <taxon>Eukaryota</taxon>
        <taxon>Viridiplantae</taxon>
        <taxon>Streptophyta</taxon>
        <taxon>Embryophyta</taxon>
        <taxon>Tracheophyta</taxon>
        <taxon>Spermatophyta</taxon>
        <taxon>Magnoliopsida</taxon>
        <taxon>eudicotyledons</taxon>
        <taxon>Gunneridae</taxon>
        <taxon>Pentapetalae</taxon>
        <taxon>rosids</taxon>
        <taxon>fabids</taxon>
        <taxon>Fabales</taxon>
        <taxon>Fabaceae</taxon>
        <taxon>Papilionoideae</taxon>
        <taxon>50 kb inversion clade</taxon>
        <taxon>NPAAA clade</taxon>
        <taxon>indigoferoid/millettioid clade</taxon>
        <taxon>Phaseoleae</taxon>
        <taxon>Clitoria</taxon>
    </lineage>
</organism>
<keyword evidence="2" id="KW-1185">Reference proteome</keyword>
<dbReference type="Proteomes" id="UP001359559">
    <property type="component" value="Unassembled WGS sequence"/>
</dbReference>
<accession>A0AAN9KNX6</accession>
<comment type="caution">
    <text evidence="1">The sequence shown here is derived from an EMBL/GenBank/DDBJ whole genome shotgun (WGS) entry which is preliminary data.</text>
</comment>
<gene>
    <name evidence="1" type="ORF">RJT34_04365</name>
</gene>
<dbReference type="PANTHER" id="PTHR13402">
    <property type="entry name" value="RGPR-RELATED"/>
    <property type="match status" value="1"/>
</dbReference>
<name>A0AAN9KNX6_CLITE</name>
<reference evidence="1 2" key="1">
    <citation type="submission" date="2024-01" db="EMBL/GenBank/DDBJ databases">
        <title>The genomes of 5 underutilized Papilionoideae crops provide insights into root nodulation and disease resistance.</title>
        <authorList>
            <person name="Yuan L."/>
        </authorList>
    </citation>
    <scope>NUCLEOTIDE SEQUENCE [LARGE SCALE GENOMIC DNA]</scope>
    <source>
        <strain evidence="1">LY-2023</strain>
        <tissue evidence="1">Leaf</tissue>
    </source>
</reference>
<dbReference type="GO" id="GO:0070973">
    <property type="term" value="P:protein localization to endoplasmic reticulum exit site"/>
    <property type="evidence" value="ECO:0007669"/>
    <property type="project" value="TreeGrafter"/>
</dbReference>
<dbReference type="AlphaFoldDB" id="A0AAN9KNX6"/>
<evidence type="ECO:0000313" key="2">
    <source>
        <dbReference type="Proteomes" id="UP001359559"/>
    </source>
</evidence>
<dbReference type="PANTHER" id="PTHR13402:SF6">
    <property type="entry name" value="SECRETORY 16, ISOFORM I"/>
    <property type="match status" value="1"/>
</dbReference>
<sequence length="99" mass="11023">MDYKKGERLKLLLSLLKIACQHYGKLRSPFGSDTILKENDTPESAVAKLFASAKMKGPEFPQYGMPTYCLQNLPSEGQMRAMASEVQNLLISGKKKEAL</sequence>
<evidence type="ECO:0000313" key="1">
    <source>
        <dbReference type="EMBL" id="KAK7319642.1"/>
    </source>
</evidence>
<dbReference type="GO" id="GO:0012507">
    <property type="term" value="C:ER to Golgi transport vesicle membrane"/>
    <property type="evidence" value="ECO:0007669"/>
    <property type="project" value="TreeGrafter"/>
</dbReference>